<name>A0ABS5BST9_9BACT</name>
<dbReference type="NCBIfam" id="TIGR01409">
    <property type="entry name" value="TAT_signal_seq"/>
    <property type="match status" value="1"/>
</dbReference>
<dbReference type="Proteomes" id="UP000676565">
    <property type="component" value="Unassembled WGS sequence"/>
</dbReference>
<evidence type="ECO:0000313" key="2">
    <source>
        <dbReference type="Proteomes" id="UP000676565"/>
    </source>
</evidence>
<dbReference type="PROSITE" id="PS51318">
    <property type="entry name" value="TAT"/>
    <property type="match status" value="1"/>
</dbReference>
<proteinExistence type="predicted"/>
<organism evidence="1 2">
    <name type="scientific">Gemmata palustris</name>
    <dbReference type="NCBI Taxonomy" id="2822762"/>
    <lineage>
        <taxon>Bacteria</taxon>
        <taxon>Pseudomonadati</taxon>
        <taxon>Planctomycetota</taxon>
        <taxon>Planctomycetia</taxon>
        <taxon>Gemmatales</taxon>
        <taxon>Gemmataceae</taxon>
        <taxon>Gemmata</taxon>
    </lineage>
</organism>
<accession>A0ABS5BST9</accession>
<dbReference type="InterPro" id="IPR019546">
    <property type="entry name" value="TAT_signal_bac_arc"/>
</dbReference>
<keyword evidence="2" id="KW-1185">Reference proteome</keyword>
<gene>
    <name evidence="1" type="ORF">J8F10_14495</name>
</gene>
<reference evidence="1 2" key="1">
    <citation type="submission" date="2021-04" db="EMBL/GenBank/DDBJ databases">
        <authorList>
            <person name="Ivanova A."/>
        </authorList>
    </citation>
    <scope>NUCLEOTIDE SEQUENCE [LARGE SCALE GENOMIC DNA]</scope>
    <source>
        <strain evidence="1 2">G18</strain>
    </source>
</reference>
<sequence>MLTRRDFLGAVGASALGAGAFSADPGPRKKMAVVTTEWRDRSHAWHMAERFLAGYPIKGKWRRPAIDVVAAYVDQFPKNDLSRDRARESGFTIYKSVAEALRCGTDKLAVDAVLIIGEHGDYPDNEFGQKKYPRYEFFKQVAEVFKKDGRAAPVFNDKHLSWKFAWAKEMVDTARELKFPFLAGSSLPVTWRMPAVDMPLGAEVEEVMCVAMGGVDSYDFHALEVIQCMAERRKGGETGVVALQALRGDSVWNALEAGSWKAGGWNPQLFDACLCRSQTLAQAPTYSHRFPTVKQMREWVKVPVAYRFEYADGLKATMLLMNGLVGDFTFAARVRGEAEPLSTLFYLPPNPNVVYSAALMSKVEETFLTGRAPYPVERTLLTSGLVEAGTHSLSKGQKRLETPHLAVRYQAPRESTFWKD</sequence>
<dbReference type="InterPro" id="IPR006311">
    <property type="entry name" value="TAT_signal"/>
</dbReference>
<evidence type="ECO:0000313" key="1">
    <source>
        <dbReference type="EMBL" id="MBP3956487.1"/>
    </source>
</evidence>
<protein>
    <submittedName>
        <fullName evidence="1">Twin-arginine translocation signal domain-containing protein</fullName>
    </submittedName>
</protein>
<dbReference type="RefSeq" id="WP_210654657.1">
    <property type="nucleotide sequence ID" value="NZ_JAGKQQ010000001.1"/>
</dbReference>
<comment type="caution">
    <text evidence="1">The sequence shown here is derived from an EMBL/GenBank/DDBJ whole genome shotgun (WGS) entry which is preliminary data.</text>
</comment>
<dbReference type="EMBL" id="JAGKQQ010000001">
    <property type="protein sequence ID" value="MBP3956487.1"/>
    <property type="molecule type" value="Genomic_DNA"/>
</dbReference>